<comment type="catalytic activity">
    <reaction evidence="6">
        <text>GTP + succinate + CoA = succinyl-CoA + GDP + phosphate</text>
        <dbReference type="Rhea" id="RHEA:22120"/>
        <dbReference type="ChEBI" id="CHEBI:30031"/>
        <dbReference type="ChEBI" id="CHEBI:37565"/>
        <dbReference type="ChEBI" id="CHEBI:43474"/>
        <dbReference type="ChEBI" id="CHEBI:57287"/>
        <dbReference type="ChEBI" id="CHEBI:57292"/>
        <dbReference type="ChEBI" id="CHEBI:58189"/>
    </reaction>
    <physiologicalReaction direction="right-to-left" evidence="6">
        <dbReference type="Rhea" id="RHEA:22122"/>
    </physiologicalReaction>
</comment>
<dbReference type="NCBIfam" id="NF004230">
    <property type="entry name" value="PRK05678.1"/>
    <property type="match status" value="1"/>
</dbReference>
<comment type="function">
    <text evidence="7 10">Succinyl-CoA synthetase functions in the citric acid cycle (TCA), coupling the hydrolysis of succinyl-CoA to the synthesis of either ATP or GTP and thus represents the only step of substrate-level phosphorylation in the TCA. The alpha subunit of the enzyme binds the substrates coenzyme A and phosphate, while succinate binding and nucleotide specificity is provided by the beta subunit.</text>
</comment>
<comment type="pathway">
    <text evidence="1 7 10">Carbohydrate metabolism; tricarboxylic acid cycle; succinate from succinyl-CoA (ligase route): step 1/1.</text>
</comment>
<dbReference type="FunFam" id="3.40.50.261:FF:000002">
    <property type="entry name" value="Succinate--CoA ligase [ADP-forming] subunit alpha"/>
    <property type="match status" value="1"/>
</dbReference>
<dbReference type="InterPro" id="IPR005811">
    <property type="entry name" value="SUCC_ACL_C"/>
</dbReference>
<dbReference type="Pfam" id="PF02629">
    <property type="entry name" value="CoA_binding"/>
    <property type="match status" value="1"/>
</dbReference>
<dbReference type="PANTHER" id="PTHR11117">
    <property type="entry name" value="SUCCINYL-COA LIGASE SUBUNIT ALPHA"/>
    <property type="match status" value="1"/>
</dbReference>
<dbReference type="InterPro" id="IPR033847">
    <property type="entry name" value="Citrt_syn/SCS-alpha_CS"/>
</dbReference>
<dbReference type="InterPro" id="IPR016102">
    <property type="entry name" value="Succinyl-CoA_synth-like"/>
</dbReference>
<dbReference type="AlphaFoldDB" id="A0A511V884"/>
<gene>
    <name evidence="7 12" type="primary">sucD</name>
    <name evidence="12" type="ORF">ADA01nite_15780</name>
</gene>
<dbReference type="InterPro" id="IPR036291">
    <property type="entry name" value="NAD(P)-bd_dom_sf"/>
</dbReference>
<dbReference type="NCBIfam" id="TIGR01019">
    <property type="entry name" value="sucCoAalpha"/>
    <property type="match status" value="1"/>
</dbReference>
<comment type="caution">
    <text evidence="12">The sequence shown here is derived from an EMBL/GenBank/DDBJ whole genome shotgun (WGS) entry which is preliminary data.</text>
</comment>
<dbReference type="EC" id="6.2.1.5" evidence="7"/>
<name>A0A511V884_9BACL</name>
<evidence type="ECO:0000256" key="5">
    <source>
        <dbReference type="ARBA" id="ARBA00050563"/>
    </source>
</evidence>
<feature type="active site" description="Tele-phosphohistidine intermediate" evidence="7 8">
    <location>
        <position position="247"/>
    </location>
</feature>
<evidence type="ECO:0000313" key="12">
    <source>
        <dbReference type="EMBL" id="GEN34118.1"/>
    </source>
</evidence>
<evidence type="ECO:0000256" key="1">
    <source>
        <dbReference type="ARBA" id="ARBA00005064"/>
    </source>
</evidence>
<dbReference type="InterPro" id="IPR017440">
    <property type="entry name" value="Cit_synth/succinyl-CoA_lig_AS"/>
</dbReference>
<accession>A0A511V884</accession>
<evidence type="ECO:0000256" key="10">
    <source>
        <dbReference type="RuleBase" id="RU000699"/>
    </source>
</evidence>
<evidence type="ECO:0000256" key="4">
    <source>
        <dbReference type="ARBA" id="ARBA00022741"/>
    </source>
</evidence>
<dbReference type="UniPathway" id="UPA00223">
    <property type="reaction ID" value="UER00999"/>
</dbReference>
<feature type="domain" description="CoA-binding" evidence="11">
    <location>
        <begin position="4"/>
        <end position="100"/>
    </location>
</feature>
<dbReference type="PIRSF" id="PIRSF001553">
    <property type="entry name" value="SucCS_alpha"/>
    <property type="match status" value="1"/>
</dbReference>
<evidence type="ECO:0000256" key="6">
    <source>
        <dbReference type="ARBA" id="ARBA00052891"/>
    </source>
</evidence>
<dbReference type="InterPro" id="IPR005810">
    <property type="entry name" value="CoA_lig_alpha"/>
</dbReference>
<keyword evidence="13" id="KW-1185">Reference proteome</keyword>
<dbReference type="PANTHER" id="PTHR11117:SF2">
    <property type="entry name" value="SUCCINATE--COA LIGASE [ADP_GDP-FORMING] SUBUNIT ALPHA, MITOCHONDRIAL"/>
    <property type="match status" value="1"/>
</dbReference>
<dbReference type="PROSITE" id="PS00399">
    <property type="entry name" value="SUCCINYL_COA_LIG_2"/>
    <property type="match status" value="1"/>
</dbReference>
<dbReference type="EMBL" id="BJXX01000065">
    <property type="protein sequence ID" value="GEN34118.1"/>
    <property type="molecule type" value="Genomic_DNA"/>
</dbReference>
<reference evidence="12 13" key="1">
    <citation type="submission" date="2019-07" db="EMBL/GenBank/DDBJ databases">
        <title>Whole genome shotgun sequence of Aneurinibacillus danicus NBRC 102444.</title>
        <authorList>
            <person name="Hosoyama A."/>
            <person name="Uohara A."/>
            <person name="Ohji S."/>
            <person name="Ichikawa N."/>
        </authorList>
    </citation>
    <scope>NUCLEOTIDE SEQUENCE [LARGE SCALE GENOMIC DNA]</scope>
    <source>
        <strain evidence="12 13">NBRC 102444</strain>
    </source>
</reference>
<dbReference type="GO" id="GO:0004775">
    <property type="term" value="F:succinate-CoA ligase (ADP-forming) activity"/>
    <property type="evidence" value="ECO:0007669"/>
    <property type="project" value="UniProtKB-UniRule"/>
</dbReference>
<evidence type="ECO:0000256" key="2">
    <source>
        <dbReference type="ARBA" id="ARBA00022532"/>
    </source>
</evidence>
<dbReference type="InterPro" id="IPR003781">
    <property type="entry name" value="CoA-bd"/>
</dbReference>
<dbReference type="PROSITE" id="PS01216">
    <property type="entry name" value="SUCCINYL_COA_LIG_1"/>
    <property type="match status" value="1"/>
</dbReference>
<feature type="binding site" evidence="7">
    <location>
        <begin position="17"/>
        <end position="20"/>
    </location>
    <ligand>
        <name>CoA</name>
        <dbReference type="ChEBI" id="CHEBI:57287"/>
    </ligand>
</feature>
<dbReference type="SUPFAM" id="SSF52210">
    <property type="entry name" value="Succinyl-CoA synthetase domains"/>
    <property type="match status" value="1"/>
</dbReference>
<dbReference type="Proteomes" id="UP000321157">
    <property type="component" value="Unassembled WGS sequence"/>
</dbReference>
<keyword evidence="3 7" id="KW-0436">Ligase</keyword>
<dbReference type="RefSeq" id="WP_146809404.1">
    <property type="nucleotide sequence ID" value="NZ_BJXX01000065.1"/>
</dbReference>
<comment type="similarity">
    <text evidence="7 9">Belongs to the succinate/malate CoA ligase alpha subunit family.</text>
</comment>
<dbReference type="Gene3D" id="3.40.50.720">
    <property type="entry name" value="NAD(P)-binding Rossmann-like Domain"/>
    <property type="match status" value="1"/>
</dbReference>
<dbReference type="PRINTS" id="PR01798">
    <property type="entry name" value="SCOASYNTHASE"/>
</dbReference>
<dbReference type="GO" id="GO:0004776">
    <property type="term" value="F:succinate-CoA ligase (GDP-forming) activity"/>
    <property type="evidence" value="ECO:0007669"/>
    <property type="project" value="TreeGrafter"/>
</dbReference>
<comment type="subunit">
    <text evidence="7 10">Heterotetramer of two alpha and two beta subunits.</text>
</comment>
<dbReference type="SMART" id="SM00881">
    <property type="entry name" value="CoA_binding"/>
    <property type="match status" value="1"/>
</dbReference>
<evidence type="ECO:0000313" key="13">
    <source>
        <dbReference type="Proteomes" id="UP000321157"/>
    </source>
</evidence>
<dbReference type="GO" id="GO:0005829">
    <property type="term" value="C:cytosol"/>
    <property type="evidence" value="ECO:0007669"/>
    <property type="project" value="TreeGrafter"/>
</dbReference>
<dbReference type="GO" id="GO:0000166">
    <property type="term" value="F:nucleotide binding"/>
    <property type="evidence" value="ECO:0007669"/>
    <property type="project" value="UniProtKB-KW"/>
</dbReference>
<dbReference type="GO" id="GO:0006099">
    <property type="term" value="P:tricarboxylic acid cycle"/>
    <property type="evidence" value="ECO:0007669"/>
    <property type="project" value="UniProtKB-UniRule"/>
</dbReference>
<dbReference type="HAMAP" id="MF_01988">
    <property type="entry name" value="Succ_CoA_alpha"/>
    <property type="match status" value="1"/>
</dbReference>
<evidence type="ECO:0000256" key="9">
    <source>
        <dbReference type="RuleBase" id="RU000677"/>
    </source>
</evidence>
<feature type="binding site" evidence="7">
    <location>
        <position position="159"/>
    </location>
    <ligand>
        <name>substrate</name>
        <note>ligand shared with subunit beta</note>
    </ligand>
</feature>
<evidence type="ECO:0000256" key="7">
    <source>
        <dbReference type="HAMAP-Rule" id="MF_01988"/>
    </source>
</evidence>
<evidence type="ECO:0000256" key="8">
    <source>
        <dbReference type="PIRSR" id="PIRSR001553-1"/>
    </source>
</evidence>
<comment type="catalytic activity">
    <reaction evidence="5">
        <text>succinate + ATP + CoA = succinyl-CoA + ADP + phosphate</text>
        <dbReference type="Rhea" id="RHEA:17661"/>
        <dbReference type="ChEBI" id="CHEBI:30031"/>
        <dbReference type="ChEBI" id="CHEBI:30616"/>
        <dbReference type="ChEBI" id="CHEBI:43474"/>
        <dbReference type="ChEBI" id="CHEBI:57287"/>
        <dbReference type="ChEBI" id="CHEBI:57292"/>
        <dbReference type="ChEBI" id="CHEBI:456216"/>
        <dbReference type="EC" id="6.2.1.5"/>
    </reaction>
    <physiologicalReaction direction="right-to-left" evidence="5">
        <dbReference type="Rhea" id="RHEA:17663"/>
    </physiologicalReaction>
</comment>
<dbReference type="Pfam" id="PF00549">
    <property type="entry name" value="Ligase_CoA"/>
    <property type="match status" value="1"/>
</dbReference>
<feature type="binding site" evidence="7">
    <location>
        <begin position="96"/>
        <end position="98"/>
    </location>
    <ligand>
        <name>CoA</name>
        <dbReference type="ChEBI" id="CHEBI:57287"/>
    </ligand>
</feature>
<sequence length="301" mass="31412">MSILINKDTKVITQGITGATGAFHTRQAVEYGTKMVGGVTPGKGGMEFEGIPVFNTVREAVKETGANASVIYVPPAFAADSIMEAVDAELELVICITEGIPVLDMVKVKRYMEGSKTRLIGPNCPGVITPGECKIGIMPGYIHAPGKIGIVSRSGTLTYEAVHQLTTNGIGQSTAVGIGGDPVNGTNFIDCLKLFNEDPNTEAVIMIGEIGGTAEEEAAEWVKANMKKPVVGFIGGQTAPPGKRMGHAGAIISGGKGTAAEKIRTMEACGIRVAKTPAVMGETMIEVLKDHGLLEVCKTVK</sequence>
<dbReference type="Gene3D" id="3.40.50.261">
    <property type="entry name" value="Succinyl-CoA synthetase domains"/>
    <property type="match status" value="1"/>
</dbReference>
<feature type="binding site" evidence="7">
    <location>
        <position position="43"/>
    </location>
    <ligand>
        <name>CoA</name>
        <dbReference type="ChEBI" id="CHEBI:57287"/>
    </ligand>
</feature>
<organism evidence="12 13">
    <name type="scientific">Aneurinibacillus danicus</name>
    <dbReference type="NCBI Taxonomy" id="267746"/>
    <lineage>
        <taxon>Bacteria</taxon>
        <taxon>Bacillati</taxon>
        <taxon>Bacillota</taxon>
        <taxon>Bacilli</taxon>
        <taxon>Bacillales</taxon>
        <taxon>Paenibacillaceae</taxon>
        <taxon>Aneurinibacillus group</taxon>
        <taxon>Aneurinibacillus</taxon>
    </lineage>
</organism>
<evidence type="ECO:0000259" key="11">
    <source>
        <dbReference type="SMART" id="SM00881"/>
    </source>
</evidence>
<dbReference type="OrthoDB" id="9807196at2"/>
<keyword evidence="4 7" id="KW-0547">Nucleotide-binding</keyword>
<proteinExistence type="inferred from homology"/>
<evidence type="ECO:0000256" key="3">
    <source>
        <dbReference type="ARBA" id="ARBA00022598"/>
    </source>
</evidence>
<keyword evidence="2 7" id="KW-0816">Tricarboxylic acid cycle</keyword>
<protein>
    <recommendedName>
        <fullName evidence="7">Succinate--CoA ligase [ADP-forming] subunit alpha</fullName>
        <ecNumber evidence="7">6.2.1.5</ecNumber>
    </recommendedName>
    <alternativeName>
        <fullName evidence="7">Succinyl-CoA synthetase subunit alpha</fullName>
        <shortName evidence="7">SCS-alpha</shortName>
    </alternativeName>
</protein>
<dbReference type="FunFam" id="3.40.50.720:FF:000002">
    <property type="entry name" value="Succinate--CoA ligase [ADP-forming] subunit alpha"/>
    <property type="match status" value="1"/>
</dbReference>
<dbReference type="SUPFAM" id="SSF51735">
    <property type="entry name" value="NAD(P)-binding Rossmann-fold domains"/>
    <property type="match status" value="1"/>
</dbReference>
<dbReference type="GO" id="GO:0009361">
    <property type="term" value="C:succinate-CoA ligase complex (ADP-forming)"/>
    <property type="evidence" value="ECO:0007669"/>
    <property type="project" value="TreeGrafter"/>
</dbReference>